<evidence type="ECO:0000313" key="1">
    <source>
        <dbReference type="EMBL" id="KAI3683056.1"/>
    </source>
</evidence>
<organism evidence="1 2">
    <name type="scientific">Smallanthus sonchifolius</name>
    <dbReference type="NCBI Taxonomy" id="185202"/>
    <lineage>
        <taxon>Eukaryota</taxon>
        <taxon>Viridiplantae</taxon>
        <taxon>Streptophyta</taxon>
        <taxon>Embryophyta</taxon>
        <taxon>Tracheophyta</taxon>
        <taxon>Spermatophyta</taxon>
        <taxon>Magnoliopsida</taxon>
        <taxon>eudicotyledons</taxon>
        <taxon>Gunneridae</taxon>
        <taxon>Pentapetalae</taxon>
        <taxon>asterids</taxon>
        <taxon>campanulids</taxon>
        <taxon>Asterales</taxon>
        <taxon>Asteraceae</taxon>
        <taxon>Asteroideae</taxon>
        <taxon>Heliantheae alliance</taxon>
        <taxon>Millerieae</taxon>
        <taxon>Smallanthus</taxon>
    </lineage>
</organism>
<reference evidence="1 2" key="2">
    <citation type="journal article" date="2022" name="Mol. Ecol. Resour.">
        <title>The genomes of chicory, endive, great burdock and yacon provide insights into Asteraceae paleo-polyploidization history and plant inulin production.</title>
        <authorList>
            <person name="Fan W."/>
            <person name="Wang S."/>
            <person name="Wang H."/>
            <person name="Wang A."/>
            <person name="Jiang F."/>
            <person name="Liu H."/>
            <person name="Zhao H."/>
            <person name="Xu D."/>
            <person name="Zhang Y."/>
        </authorList>
    </citation>
    <scope>NUCLEOTIDE SEQUENCE [LARGE SCALE GENOMIC DNA]</scope>
    <source>
        <strain evidence="2">cv. Yunnan</strain>
        <tissue evidence="1">Leaves</tissue>
    </source>
</reference>
<reference evidence="2" key="1">
    <citation type="journal article" date="2022" name="Mol. Ecol. Resour.">
        <title>The genomes of chicory, endive, great burdock and yacon provide insights into Asteraceae palaeo-polyploidization history and plant inulin production.</title>
        <authorList>
            <person name="Fan W."/>
            <person name="Wang S."/>
            <person name="Wang H."/>
            <person name="Wang A."/>
            <person name="Jiang F."/>
            <person name="Liu H."/>
            <person name="Zhao H."/>
            <person name="Xu D."/>
            <person name="Zhang Y."/>
        </authorList>
    </citation>
    <scope>NUCLEOTIDE SEQUENCE [LARGE SCALE GENOMIC DNA]</scope>
    <source>
        <strain evidence="2">cv. Yunnan</strain>
    </source>
</reference>
<dbReference type="Proteomes" id="UP001056120">
    <property type="component" value="Linkage Group LG28"/>
</dbReference>
<proteinExistence type="predicted"/>
<accession>A0ACB8YCC6</accession>
<name>A0ACB8YCC6_9ASTR</name>
<gene>
    <name evidence="1" type="ORF">L1987_83553</name>
</gene>
<keyword evidence="2" id="KW-1185">Reference proteome</keyword>
<comment type="caution">
    <text evidence="1">The sequence shown here is derived from an EMBL/GenBank/DDBJ whole genome shotgun (WGS) entry which is preliminary data.</text>
</comment>
<dbReference type="EMBL" id="CM042045">
    <property type="protein sequence ID" value="KAI3683056.1"/>
    <property type="molecule type" value="Genomic_DNA"/>
</dbReference>
<sequence>MVEIASGTPSRHLKDTSRTLRKALGDLKHRTTASRTVRSASGTPSRGGVQVLANRNLPTSGTVLIASGMPSEYLKDASGTPRKALGDLKQRTTCVWDGAVCVWDVN</sequence>
<protein>
    <submittedName>
        <fullName evidence="1">Uncharacterized protein</fullName>
    </submittedName>
</protein>
<evidence type="ECO:0000313" key="2">
    <source>
        <dbReference type="Proteomes" id="UP001056120"/>
    </source>
</evidence>